<gene>
    <name evidence="2" type="ORF">COS18_03285</name>
</gene>
<accession>A0A2M7DMV8</accession>
<evidence type="ECO:0000256" key="1">
    <source>
        <dbReference type="SAM" id="Phobius"/>
    </source>
</evidence>
<dbReference type="Proteomes" id="UP000228896">
    <property type="component" value="Unassembled WGS sequence"/>
</dbReference>
<sequence>MEINPISFVWEKFKNLIIFIDENILGIIFSIFILYVLFYLLFRLPHNLKIIKKYKRENGNNDIKFITQRCKEDGDEKGRHYVYLINTKDKTY</sequence>
<proteinExistence type="predicted"/>
<evidence type="ECO:0000313" key="3">
    <source>
        <dbReference type="Proteomes" id="UP000228896"/>
    </source>
</evidence>
<dbReference type="EMBL" id="PETS01000080">
    <property type="protein sequence ID" value="PIV51096.1"/>
    <property type="molecule type" value="Genomic_DNA"/>
</dbReference>
<name>A0A2M7DMV8_9BACT</name>
<comment type="caution">
    <text evidence="2">The sequence shown here is derived from an EMBL/GenBank/DDBJ whole genome shotgun (WGS) entry which is preliminary data.</text>
</comment>
<dbReference type="AlphaFoldDB" id="A0A2M7DMV8"/>
<organism evidence="2 3">
    <name type="scientific">Candidatus Falkowbacteria bacterium CG02_land_8_20_14_3_00_36_14</name>
    <dbReference type="NCBI Taxonomy" id="1974560"/>
    <lineage>
        <taxon>Bacteria</taxon>
        <taxon>Candidatus Falkowiibacteriota</taxon>
    </lineage>
</organism>
<keyword evidence="1" id="KW-1133">Transmembrane helix</keyword>
<feature type="transmembrane region" description="Helical" evidence="1">
    <location>
        <begin position="24"/>
        <end position="42"/>
    </location>
</feature>
<protein>
    <submittedName>
        <fullName evidence="2">Uncharacterized protein</fullName>
    </submittedName>
</protein>
<keyword evidence="1" id="KW-0812">Transmembrane</keyword>
<keyword evidence="1" id="KW-0472">Membrane</keyword>
<evidence type="ECO:0000313" key="2">
    <source>
        <dbReference type="EMBL" id="PIV51096.1"/>
    </source>
</evidence>
<reference evidence="3" key="1">
    <citation type="submission" date="2017-09" db="EMBL/GenBank/DDBJ databases">
        <title>Depth-based differentiation of microbial function through sediment-hosted aquifers and enrichment of novel symbionts in the deep terrestrial subsurface.</title>
        <authorList>
            <person name="Probst A.J."/>
            <person name="Ladd B."/>
            <person name="Jarett J.K."/>
            <person name="Geller-Mcgrath D.E."/>
            <person name="Sieber C.M.K."/>
            <person name="Emerson J.B."/>
            <person name="Anantharaman K."/>
            <person name="Thomas B.C."/>
            <person name="Malmstrom R."/>
            <person name="Stieglmeier M."/>
            <person name="Klingl A."/>
            <person name="Woyke T."/>
            <person name="Ryan C.M."/>
            <person name="Banfield J.F."/>
        </authorList>
    </citation>
    <scope>NUCLEOTIDE SEQUENCE [LARGE SCALE GENOMIC DNA]</scope>
</reference>